<name>A0ABN7P1W9_TIMPD</name>
<evidence type="ECO:0000313" key="1">
    <source>
        <dbReference type="EMBL" id="CAG2060438.1"/>
    </source>
</evidence>
<dbReference type="Proteomes" id="UP001153148">
    <property type="component" value="Unassembled WGS sequence"/>
</dbReference>
<accession>A0ABN7P1W9</accession>
<proteinExistence type="predicted"/>
<sequence>MGHEPTNSPVLDDLKNAGKRCGDGCVAAAFLKISHSNRIRLAIVFFYDKPKLHIQWRTNAFGGPGRECPRFTNNKRWVHIDPSGAWYMCRNEDFPYLLAGHATGCPTRTVLEFVKTIRLDVTFVHQSGRIVQGGADDESPDEMLEGIAPPSLSNNRTLKHAIGL</sequence>
<comment type="caution">
    <text evidence="1">The sequence shown here is derived from an EMBL/GenBank/DDBJ whole genome shotgun (WGS) entry which is preliminary data.</text>
</comment>
<organism evidence="1 2">
    <name type="scientific">Timema podura</name>
    <name type="common">Walking stick</name>
    <dbReference type="NCBI Taxonomy" id="61482"/>
    <lineage>
        <taxon>Eukaryota</taxon>
        <taxon>Metazoa</taxon>
        <taxon>Ecdysozoa</taxon>
        <taxon>Arthropoda</taxon>
        <taxon>Hexapoda</taxon>
        <taxon>Insecta</taxon>
        <taxon>Pterygota</taxon>
        <taxon>Neoptera</taxon>
        <taxon>Polyneoptera</taxon>
        <taxon>Phasmatodea</taxon>
        <taxon>Timematodea</taxon>
        <taxon>Timematoidea</taxon>
        <taxon>Timematidae</taxon>
        <taxon>Timema</taxon>
    </lineage>
</organism>
<gene>
    <name evidence="1" type="ORF">TPAB3V08_LOCUS7394</name>
</gene>
<evidence type="ECO:0000313" key="2">
    <source>
        <dbReference type="Proteomes" id="UP001153148"/>
    </source>
</evidence>
<protein>
    <submittedName>
        <fullName evidence="1">Uncharacterized protein</fullName>
    </submittedName>
</protein>
<dbReference type="EMBL" id="CAJPIN010012396">
    <property type="protein sequence ID" value="CAG2060438.1"/>
    <property type="molecule type" value="Genomic_DNA"/>
</dbReference>
<keyword evidence="2" id="KW-1185">Reference proteome</keyword>
<dbReference type="Gene3D" id="3.40.630.10">
    <property type="entry name" value="Zn peptidases"/>
    <property type="match status" value="1"/>
</dbReference>
<reference evidence="1" key="1">
    <citation type="submission" date="2021-03" db="EMBL/GenBank/DDBJ databases">
        <authorList>
            <person name="Tran Van P."/>
        </authorList>
    </citation>
    <scope>NUCLEOTIDE SEQUENCE</scope>
</reference>